<dbReference type="eggNOG" id="ENOG502SGNS">
    <property type="taxonomic scope" value="Eukaryota"/>
</dbReference>
<dbReference type="AlphaFoldDB" id="B5RTH5"/>
<proteinExistence type="predicted"/>
<dbReference type="GeneID" id="8998519"/>
<name>B5RTH5_DEBHA</name>
<dbReference type="RefSeq" id="XP_002770305.1">
    <property type="nucleotide sequence ID" value="XM_002770259.1"/>
</dbReference>
<dbReference type="HOGENOM" id="CLU_616806_0_0_1"/>
<dbReference type="Proteomes" id="UP000000599">
    <property type="component" value="Chromosome D"/>
</dbReference>
<evidence type="ECO:0000313" key="2">
    <source>
        <dbReference type="Proteomes" id="UP000000599"/>
    </source>
</evidence>
<dbReference type="OrthoDB" id="4088353at2759"/>
<keyword evidence="2" id="KW-1185">Reference proteome</keyword>
<sequence>MGRPIEEVRGEGPIRVANEANAVLLTGTPEDYYHDGTMKISHSDRIKDDQYQMTPRSCCEKDGLVNETCNIQAGNIVSYVSLFTKVNQVEGMVEIDDGASIDENMSNDEGDVSEYDDEDYGDLTGSCHEDEALSGSWSSILSSGSNNNIPKSVSSLHYIPKKSISDSNISPVNIPFDGSLKPDMLAADSLLSSLNKDMRTTRSQDQKTRVKGSTVSNFARAFRVLKKSIHRTSYSVLSHPGYLSPRMTDDAVPGLACHERADEDSHLEGLATHECASGDSMHPASELPCGNEYRGRDSRMNSSFLRLYAIDYEARCRSTLPSSYSSRELSFVINKSRASKEFHRRYNIISVSNLSRDKLWDNVILPPRIDDCPCAYIDSSSYVYVDDNKKKVAAECGHYYTKPAGILSNSRCFYNDQSPQGGNTKSQYTVKGWCNSRWLDCSKQ</sequence>
<dbReference type="KEGG" id="dha:DEHA2D11946g"/>
<gene>
    <name evidence="1" type="ordered locus">DEHA2D11946g</name>
</gene>
<accession>B5RTH5</accession>
<protein>
    <submittedName>
        <fullName evidence="1">DEHA2D11946p</fullName>
    </submittedName>
</protein>
<reference evidence="1 2" key="1">
    <citation type="journal article" date="2004" name="Nature">
        <title>Genome evolution in yeasts.</title>
        <authorList>
            <consortium name="Genolevures"/>
            <person name="Dujon B."/>
            <person name="Sherman D."/>
            <person name="Fischer G."/>
            <person name="Durrens P."/>
            <person name="Casaregola S."/>
            <person name="Lafontaine I."/>
            <person name="de Montigny J."/>
            <person name="Marck C."/>
            <person name="Neuveglise C."/>
            <person name="Talla E."/>
            <person name="Goffard N."/>
            <person name="Frangeul L."/>
            <person name="Aigle M."/>
            <person name="Anthouard V."/>
            <person name="Babour A."/>
            <person name="Barbe V."/>
            <person name="Barnay S."/>
            <person name="Blanchin S."/>
            <person name="Beckerich J.M."/>
            <person name="Beyne E."/>
            <person name="Bleykasten C."/>
            <person name="Boisrame A."/>
            <person name="Boyer J."/>
            <person name="Cattolico L."/>
            <person name="Confanioleri F."/>
            <person name="de Daruvar A."/>
            <person name="Despons L."/>
            <person name="Fabre E."/>
            <person name="Fairhead C."/>
            <person name="Ferry-Dumazet H."/>
            <person name="Groppi A."/>
            <person name="Hantraye F."/>
            <person name="Hennequin C."/>
            <person name="Jauniaux N."/>
            <person name="Joyet P."/>
            <person name="Kachouri R."/>
            <person name="Kerrest A."/>
            <person name="Koszul R."/>
            <person name="Lemaire M."/>
            <person name="Lesur I."/>
            <person name="Ma L."/>
            <person name="Muller H."/>
            <person name="Nicaud J.M."/>
            <person name="Nikolski M."/>
            <person name="Oztas S."/>
            <person name="Ozier-Kalogeropoulos O."/>
            <person name="Pellenz S."/>
            <person name="Potier S."/>
            <person name="Richard G.F."/>
            <person name="Straub M.L."/>
            <person name="Suleau A."/>
            <person name="Swennene D."/>
            <person name="Tekaia F."/>
            <person name="Wesolowski-Louvel M."/>
            <person name="Westhof E."/>
            <person name="Wirth B."/>
            <person name="Zeniou-Meyer M."/>
            <person name="Zivanovic I."/>
            <person name="Bolotin-Fukuhara M."/>
            <person name="Thierry A."/>
            <person name="Bouchier C."/>
            <person name="Caudron B."/>
            <person name="Scarpelli C."/>
            <person name="Gaillardin C."/>
            <person name="Weissenbach J."/>
            <person name="Wincker P."/>
            <person name="Souciet J.L."/>
        </authorList>
    </citation>
    <scope>NUCLEOTIDE SEQUENCE [LARGE SCALE GENOMIC DNA]</scope>
    <source>
        <strain evidence="2">ATCC 36239 / CBS 767 / BCRC 21394 / JCM 1990 / NBRC 0083 / IGC 2968</strain>
    </source>
</reference>
<dbReference type="VEuPathDB" id="FungiDB:DEHA2D11946g"/>
<evidence type="ECO:0000313" key="1">
    <source>
        <dbReference type="EMBL" id="CAR65660.1"/>
    </source>
</evidence>
<dbReference type="InParanoid" id="B5RTH5"/>
<dbReference type="EMBL" id="CR382136">
    <property type="protein sequence ID" value="CAR65660.1"/>
    <property type="molecule type" value="Genomic_DNA"/>
</dbReference>
<organism evidence="1 2">
    <name type="scientific">Debaryomyces hansenii (strain ATCC 36239 / CBS 767 / BCRC 21394 / JCM 1990 / NBRC 0083 / IGC 2968)</name>
    <name type="common">Yeast</name>
    <name type="synonym">Torulaspora hansenii</name>
    <dbReference type="NCBI Taxonomy" id="284592"/>
    <lineage>
        <taxon>Eukaryota</taxon>
        <taxon>Fungi</taxon>
        <taxon>Dikarya</taxon>
        <taxon>Ascomycota</taxon>
        <taxon>Saccharomycotina</taxon>
        <taxon>Pichiomycetes</taxon>
        <taxon>Debaryomycetaceae</taxon>
        <taxon>Debaryomyces</taxon>
    </lineage>
</organism>